<dbReference type="CDD" id="cd01427">
    <property type="entry name" value="HAD_like"/>
    <property type="match status" value="1"/>
</dbReference>
<proteinExistence type="predicted"/>
<comment type="caution">
    <text evidence="1">The sequence shown here is derived from an EMBL/GenBank/DDBJ whole genome shotgun (WGS) entry which is preliminary data.</text>
</comment>
<sequence length="221" mass="24904">MRNIHHNIVTNVSDILLDIDGVLLDQSFDNLFWGELVPLELSTVQNISIENAKNEIYNTAEKVKGTMPWYELKFWENKYNLDLVNVALNNSAEIAFLPRAEETLKILADLDKRIILMTNCDRRLLNVKASVVPFMKYVDGCVSCVEIGAVKESQDFWGPAFEIFNIDTEKSLFADDNINVVNSAIQAGIFNSFQVLEPTSDGSVINKPNSNFTIKNIGELI</sequence>
<reference evidence="1 2" key="1">
    <citation type="submission" date="2019-02" db="EMBL/GenBank/DDBJ databases">
        <title>Prokaryotic population dynamics and viral predation in marine succession experiment using metagenomics: the confinement effect.</title>
        <authorList>
            <person name="Haro-Moreno J.M."/>
            <person name="Rodriguez-Valera F."/>
            <person name="Lopez-Perez M."/>
        </authorList>
    </citation>
    <scope>NUCLEOTIDE SEQUENCE [LARGE SCALE GENOMIC DNA]</scope>
    <source>
        <strain evidence="1">MED-G163</strain>
    </source>
</reference>
<evidence type="ECO:0000313" key="1">
    <source>
        <dbReference type="EMBL" id="RZO23240.1"/>
    </source>
</evidence>
<dbReference type="PANTHER" id="PTHR43611:SF3">
    <property type="entry name" value="FLAVIN MONONUCLEOTIDE HYDROLASE 1, CHLOROPLATIC"/>
    <property type="match status" value="1"/>
</dbReference>
<dbReference type="AlphaFoldDB" id="A0A520MPX8"/>
<gene>
    <name evidence="1" type="ORF">EVA96_00280</name>
</gene>
<protein>
    <recommendedName>
        <fullName evidence="3">HAD family hydrolase</fullName>
    </recommendedName>
</protein>
<name>A0A520MPX8_9GAMM</name>
<evidence type="ECO:0008006" key="3">
    <source>
        <dbReference type="Google" id="ProtNLM"/>
    </source>
</evidence>
<accession>A0A520MPX8</accession>
<dbReference type="Proteomes" id="UP000315782">
    <property type="component" value="Unassembled WGS sequence"/>
</dbReference>
<dbReference type="PANTHER" id="PTHR43611">
    <property type="entry name" value="ALPHA-D-GLUCOSE 1-PHOSPHATE PHOSPHATASE"/>
    <property type="match status" value="1"/>
</dbReference>
<dbReference type="Pfam" id="PF00702">
    <property type="entry name" value="Hydrolase"/>
    <property type="match status" value="1"/>
</dbReference>
<evidence type="ECO:0000313" key="2">
    <source>
        <dbReference type="Proteomes" id="UP000315782"/>
    </source>
</evidence>
<dbReference type="EMBL" id="SHBI01000001">
    <property type="protein sequence ID" value="RZO23240.1"/>
    <property type="molecule type" value="Genomic_DNA"/>
</dbReference>
<dbReference type="InterPro" id="IPR036412">
    <property type="entry name" value="HAD-like_sf"/>
</dbReference>
<dbReference type="SUPFAM" id="SSF56784">
    <property type="entry name" value="HAD-like"/>
    <property type="match status" value="1"/>
</dbReference>
<organism evidence="1 2">
    <name type="scientific">SAR86 cluster bacterium</name>
    <dbReference type="NCBI Taxonomy" id="2030880"/>
    <lineage>
        <taxon>Bacteria</taxon>
        <taxon>Pseudomonadati</taxon>
        <taxon>Pseudomonadota</taxon>
        <taxon>Gammaproteobacteria</taxon>
        <taxon>SAR86 cluster</taxon>
    </lineage>
</organism>
<dbReference type="InterPro" id="IPR023214">
    <property type="entry name" value="HAD_sf"/>
</dbReference>
<dbReference type="Gene3D" id="3.40.50.1000">
    <property type="entry name" value="HAD superfamily/HAD-like"/>
    <property type="match status" value="1"/>
</dbReference>